<dbReference type="AlphaFoldDB" id="A0A3N4IJ26"/>
<keyword evidence="1" id="KW-0346">Stress response</keyword>
<name>A0A3N4IJ26_ASCIM</name>
<dbReference type="Gene3D" id="2.60.40.790">
    <property type="match status" value="1"/>
</dbReference>
<dbReference type="InterPro" id="IPR002068">
    <property type="entry name" value="A-crystallin/Hsp20_dom"/>
</dbReference>
<dbReference type="Proteomes" id="UP000275078">
    <property type="component" value="Unassembled WGS sequence"/>
</dbReference>
<dbReference type="CDD" id="cd06464">
    <property type="entry name" value="ACD_sHsps-like"/>
    <property type="match status" value="1"/>
</dbReference>
<protein>
    <submittedName>
        <fullName evidence="6">HSP20-like chaperone</fullName>
    </submittedName>
</protein>
<reference evidence="6 7" key="1">
    <citation type="journal article" date="2018" name="Nat. Ecol. Evol.">
        <title>Pezizomycetes genomes reveal the molecular basis of ectomycorrhizal truffle lifestyle.</title>
        <authorList>
            <person name="Murat C."/>
            <person name="Payen T."/>
            <person name="Noel B."/>
            <person name="Kuo A."/>
            <person name="Morin E."/>
            <person name="Chen J."/>
            <person name="Kohler A."/>
            <person name="Krizsan K."/>
            <person name="Balestrini R."/>
            <person name="Da Silva C."/>
            <person name="Montanini B."/>
            <person name="Hainaut M."/>
            <person name="Levati E."/>
            <person name="Barry K.W."/>
            <person name="Belfiori B."/>
            <person name="Cichocki N."/>
            <person name="Clum A."/>
            <person name="Dockter R.B."/>
            <person name="Fauchery L."/>
            <person name="Guy J."/>
            <person name="Iotti M."/>
            <person name="Le Tacon F."/>
            <person name="Lindquist E.A."/>
            <person name="Lipzen A."/>
            <person name="Malagnac F."/>
            <person name="Mello A."/>
            <person name="Molinier V."/>
            <person name="Miyauchi S."/>
            <person name="Poulain J."/>
            <person name="Riccioni C."/>
            <person name="Rubini A."/>
            <person name="Sitrit Y."/>
            <person name="Splivallo R."/>
            <person name="Traeger S."/>
            <person name="Wang M."/>
            <person name="Zifcakova L."/>
            <person name="Wipf D."/>
            <person name="Zambonelli A."/>
            <person name="Paolocci F."/>
            <person name="Nowrousian M."/>
            <person name="Ottonello S."/>
            <person name="Baldrian P."/>
            <person name="Spatafora J.W."/>
            <person name="Henrissat B."/>
            <person name="Nagy L.G."/>
            <person name="Aury J.M."/>
            <person name="Wincker P."/>
            <person name="Grigoriev I.V."/>
            <person name="Bonfante P."/>
            <person name="Martin F.M."/>
        </authorList>
    </citation>
    <scope>NUCLEOTIDE SEQUENCE [LARGE SCALE GENOMIC DNA]</scope>
    <source>
        <strain evidence="6 7">RN42</strain>
    </source>
</reference>
<feature type="compositionally biased region" description="Polar residues" evidence="4">
    <location>
        <begin position="25"/>
        <end position="34"/>
    </location>
</feature>
<evidence type="ECO:0000259" key="5">
    <source>
        <dbReference type="PROSITE" id="PS01031"/>
    </source>
</evidence>
<sequence>MPVFPRGFPTSDIHPLLRLLGDPSIYNQTSQHPSENPAESPDQHTRQRNAFSPNFDVHETETAYVLEGELPGLSDKNAVNIEFTDHSTLLIRGRIERSYHSASPQSTESEHQQPTEKHTPPKPTVEEEEDEADKKAVAQTSQKKEVSKKQQGPQVRYWVTERSIGSFQRTFNFPGLVDQDAVTARLKDGILTVSVPKKQHTASRRIQIE</sequence>
<dbReference type="PROSITE" id="PS01031">
    <property type="entry name" value="SHSP"/>
    <property type="match status" value="1"/>
</dbReference>
<evidence type="ECO:0000256" key="1">
    <source>
        <dbReference type="ARBA" id="ARBA00023016"/>
    </source>
</evidence>
<gene>
    <name evidence="6" type="ORF">BJ508DRAFT_411334</name>
</gene>
<dbReference type="InterPro" id="IPR031107">
    <property type="entry name" value="Small_HSP"/>
</dbReference>
<feature type="region of interest" description="Disordered" evidence="4">
    <location>
        <begin position="24"/>
        <end position="55"/>
    </location>
</feature>
<evidence type="ECO:0000256" key="2">
    <source>
        <dbReference type="PROSITE-ProRule" id="PRU00285"/>
    </source>
</evidence>
<evidence type="ECO:0000313" key="7">
    <source>
        <dbReference type="Proteomes" id="UP000275078"/>
    </source>
</evidence>
<evidence type="ECO:0000256" key="4">
    <source>
        <dbReference type="SAM" id="MobiDB-lite"/>
    </source>
</evidence>
<dbReference type="OrthoDB" id="1431247at2759"/>
<proteinExistence type="inferred from homology"/>
<keyword evidence="7" id="KW-1185">Reference proteome</keyword>
<dbReference type="PANTHER" id="PTHR11527">
    <property type="entry name" value="HEAT-SHOCK PROTEIN 20 FAMILY MEMBER"/>
    <property type="match status" value="1"/>
</dbReference>
<dbReference type="SUPFAM" id="SSF49764">
    <property type="entry name" value="HSP20-like chaperones"/>
    <property type="match status" value="1"/>
</dbReference>
<dbReference type="EMBL" id="ML119650">
    <property type="protein sequence ID" value="RPA86142.1"/>
    <property type="molecule type" value="Genomic_DNA"/>
</dbReference>
<organism evidence="6 7">
    <name type="scientific">Ascobolus immersus RN42</name>
    <dbReference type="NCBI Taxonomy" id="1160509"/>
    <lineage>
        <taxon>Eukaryota</taxon>
        <taxon>Fungi</taxon>
        <taxon>Dikarya</taxon>
        <taxon>Ascomycota</taxon>
        <taxon>Pezizomycotina</taxon>
        <taxon>Pezizomycetes</taxon>
        <taxon>Pezizales</taxon>
        <taxon>Ascobolaceae</taxon>
        <taxon>Ascobolus</taxon>
    </lineage>
</organism>
<evidence type="ECO:0000313" key="6">
    <source>
        <dbReference type="EMBL" id="RPA86142.1"/>
    </source>
</evidence>
<comment type="similarity">
    <text evidence="2 3">Belongs to the small heat shock protein (HSP20) family.</text>
</comment>
<accession>A0A3N4IJ26</accession>
<dbReference type="Pfam" id="PF00011">
    <property type="entry name" value="HSP20"/>
    <property type="match status" value="1"/>
</dbReference>
<feature type="domain" description="SHSP" evidence="5">
    <location>
        <begin position="46"/>
        <end position="209"/>
    </location>
</feature>
<feature type="region of interest" description="Disordered" evidence="4">
    <location>
        <begin position="99"/>
        <end position="154"/>
    </location>
</feature>
<feature type="compositionally biased region" description="Basic and acidic residues" evidence="4">
    <location>
        <begin position="108"/>
        <end position="119"/>
    </location>
</feature>
<feature type="compositionally biased region" description="Basic and acidic residues" evidence="4">
    <location>
        <begin position="132"/>
        <end position="148"/>
    </location>
</feature>
<evidence type="ECO:0000256" key="3">
    <source>
        <dbReference type="RuleBase" id="RU003616"/>
    </source>
</evidence>
<dbReference type="InterPro" id="IPR008978">
    <property type="entry name" value="HSP20-like_chaperone"/>
</dbReference>
<dbReference type="STRING" id="1160509.A0A3N4IJ26"/>